<reference evidence="1 2" key="1">
    <citation type="submission" date="2018-09" db="EMBL/GenBank/DDBJ databases">
        <title>Sphingomonas peninsula sp. nov., isolated from fildes peninsula, Antarctic soil.</title>
        <authorList>
            <person name="Yingchao G."/>
        </authorList>
    </citation>
    <scope>NUCLEOTIDE SEQUENCE [LARGE SCALE GENOMIC DNA]</scope>
    <source>
        <strain evidence="1 2">YZ-8</strain>
        <plasmid evidence="1 2">unnamed1</plasmid>
    </source>
</reference>
<dbReference type="OrthoDB" id="7205828at2"/>
<gene>
    <name evidence="1" type="ORF">D3Y57_04655</name>
</gene>
<name>A0A494TDE4_SPHPE</name>
<dbReference type="EMBL" id="CP032828">
    <property type="protein sequence ID" value="AYJ85312.1"/>
    <property type="molecule type" value="Genomic_DNA"/>
</dbReference>
<keyword evidence="1" id="KW-0614">Plasmid</keyword>
<dbReference type="Proteomes" id="UP000276254">
    <property type="component" value="Plasmid unnamed1"/>
</dbReference>
<geneLocation type="plasmid" evidence="1">
    <name>unnamed1</name>
</geneLocation>
<evidence type="ECO:0000313" key="2">
    <source>
        <dbReference type="Proteomes" id="UP000276254"/>
    </source>
</evidence>
<dbReference type="KEGG" id="spha:D3Y57_04655"/>
<proteinExistence type="predicted"/>
<evidence type="ECO:0000313" key="1">
    <source>
        <dbReference type="EMBL" id="AYJ85312.1"/>
    </source>
</evidence>
<protein>
    <submittedName>
        <fullName evidence="1">Uncharacterized protein</fullName>
    </submittedName>
</protein>
<organism evidence="1 2">
    <name type="scientific">Sphingomonas paeninsulae</name>
    <dbReference type="NCBI Taxonomy" id="2319844"/>
    <lineage>
        <taxon>Bacteria</taxon>
        <taxon>Pseudomonadati</taxon>
        <taxon>Pseudomonadota</taxon>
        <taxon>Alphaproteobacteria</taxon>
        <taxon>Sphingomonadales</taxon>
        <taxon>Sphingomonadaceae</taxon>
        <taxon>Sphingomonas</taxon>
    </lineage>
</organism>
<dbReference type="AlphaFoldDB" id="A0A494TDE4"/>
<sequence>MSEYAAVERATTVQTSLGVIERAFQIANEGDCQNVTEIRAKLYREGYEQVAMHLRGKVIVTQLRKIIADQG</sequence>
<accession>A0A494TDE4</accession>
<keyword evidence="2" id="KW-1185">Reference proteome</keyword>